<dbReference type="PANTHER" id="PTHR40516">
    <property type="entry name" value="ANTITOXIN CHPS-RELATED"/>
    <property type="match status" value="1"/>
</dbReference>
<evidence type="ECO:0000259" key="1">
    <source>
        <dbReference type="SMART" id="SM00966"/>
    </source>
</evidence>
<dbReference type="InterPro" id="IPR007159">
    <property type="entry name" value="SpoVT-AbrB_dom"/>
</dbReference>
<protein>
    <recommendedName>
        <fullName evidence="1">SpoVT-AbrB domain-containing protein</fullName>
    </recommendedName>
</protein>
<accession>A0A1E5KZF7</accession>
<gene>
    <name evidence="2" type="ORF">BCR26_02015</name>
</gene>
<dbReference type="Proteomes" id="UP000095256">
    <property type="component" value="Unassembled WGS sequence"/>
</dbReference>
<dbReference type="STRING" id="762845.BCR26_02015"/>
<organism evidence="2 3">
    <name type="scientific">Enterococcus rivorum</name>
    <dbReference type="NCBI Taxonomy" id="762845"/>
    <lineage>
        <taxon>Bacteria</taxon>
        <taxon>Bacillati</taxon>
        <taxon>Bacillota</taxon>
        <taxon>Bacilli</taxon>
        <taxon>Lactobacillales</taxon>
        <taxon>Enterococcaceae</taxon>
        <taxon>Enterococcus</taxon>
    </lineage>
</organism>
<dbReference type="AlphaFoldDB" id="A0A1E5KZF7"/>
<dbReference type="SMART" id="SM00966">
    <property type="entry name" value="SpoVT_AbrB"/>
    <property type="match status" value="1"/>
</dbReference>
<sequence>MEERRSDIMLKEHLRVKSWGNSKAMRIPNSVAKQIDIHLEDEFTVEVDEKNRIILTKILPIEASEPNELTVAELFSEYNGESFTTEIQNLGEARGNEKW</sequence>
<dbReference type="PANTHER" id="PTHR40516:SF1">
    <property type="entry name" value="ANTITOXIN CHPS-RELATED"/>
    <property type="match status" value="1"/>
</dbReference>
<dbReference type="Gene3D" id="2.10.260.10">
    <property type="match status" value="1"/>
</dbReference>
<keyword evidence="3" id="KW-1185">Reference proteome</keyword>
<dbReference type="Pfam" id="PF04014">
    <property type="entry name" value="MazE_antitoxin"/>
    <property type="match status" value="1"/>
</dbReference>
<dbReference type="InterPro" id="IPR037914">
    <property type="entry name" value="SpoVT-AbrB_sf"/>
</dbReference>
<dbReference type="SUPFAM" id="SSF89447">
    <property type="entry name" value="AbrB/MazE/MraZ-like"/>
    <property type="match status" value="1"/>
</dbReference>
<dbReference type="InterPro" id="IPR039052">
    <property type="entry name" value="Antitox_PemI-like"/>
</dbReference>
<dbReference type="EMBL" id="MIEK01000012">
    <property type="protein sequence ID" value="OEH83069.1"/>
    <property type="molecule type" value="Genomic_DNA"/>
</dbReference>
<evidence type="ECO:0000313" key="3">
    <source>
        <dbReference type="Proteomes" id="UP000095256"/>
    </source>
</evidence>
<feature type="domain" description="SpoVT-AbrB" evidence="1">
    <location>
        <begin position="17"/>
        <end position="63"/>
    </location>
</feature>
<comment type="caution">
    <text evidence="2">The sequence shown here is derived from an EMBL/GenBank/DDBJ whole genome shotgun (WGS) entry which is preliminary data.</text>
</comment>
<dbReference type="GO" id="GO:0097351">
    <property type="term" value="F:toxin sequestering activity"/>
    <property type="evidence" value="ECO:0007669"/>
    <property type="project" value="InterPro"/>
</dbReference>
<evidence type="ECO:0000313" key="2">
    <source>
        <dbReference type="EMBL" id="OEH83069.1"/>
    </source>
</evidence>
<name>A0A1E5KZF7_9ENTE</name>
<dbReference type="GO" id="GO:0003677">
    <property type="term" value="F:DNA binding"/>
    <property type="evidence" value="ECO:0007669"/>
    <property type="project" value="InterPro"/>
</dbReference>
<proteinExistence type="predicted"/>
<reference evidence="2 3" key="1">
    <citation type="submission" date="2016-09" db="EMBL/GenBank/DDBJ databases">
        <authorList>
            <person name="Capua I."/>
            <person name="De Benedictis P."/>
            <person name="Joannis T."/>
            <person name="Lombin L.H."/>
            <person name="Cattoli G."/>
        </authorList>
    </citation>
    <scope>NUCLEOTIDE SEQUENCE [LARGE SCALE GENOMIC DNA]</scope>
    <source>
        <strain evidence="2 3">LMG 25899</strain>
    </source>
</reference>